<protein>
    <submittedName>
        <fullName evidence="3">Uncharacterized protein</fullName>
    </submittedName>
</protein>
<organism evidence="2 3">
    <name type="scientific">Mesorhabditis belari</name>
    <dbReference type="NCBI Taxonomy" id="2138241"/>
    <lineage>
        <taxon>Eukaryota</taxon>
        <taxon>Metazoa</taxon>
        <taxon>Ecdysozoa</taxon>
        <taxon>Nematoda</taxon>
        <taxon>Chromadorea</taxon>
        <taxon>Rhabditida</taxon>
        <taxon>Rhabditina</taxon>
        <taxon>Rhabditomorpha</taxon>
        <taxon>Rhabditoidea</taxon>
        <taxon>Rhabditidae</taxon>
        <taxon>Mesorhabditinae</taxon>
        <taxon>Mesorhabditis</taxon>
    </lineage>
</organism>
<dbReference type="WBParaSite" id="MBELARI_LOCUS9111">
    <property type="protein sequence ID" value="MBELARI_LOCUS9111"/>
    <property type="gene ID" value="MBELARI_LOCUS9111"/>
</dbReference>
<reference evidence="3" key="1">
    <citation type="submission" date="2024-02" db="UniProtKB">
        <authorList>
            <consortium name="WormBaseParasite"/>
        </authorList>
    </citation>
    <scope>IDENTIFICATION</scope>
</reference>
<name>A0AAF3FPI9_9BILA</name>
<evidence type="ECO:0000313" key="3">
    <source>
        <dbReference type="WBParaSite" id="MBELARI_LOCUS9111"/>
    </source>
</evidence>
<sequence>MLVAWYCSICCKKVTFSGVYAPKSDAEMDEFETCLRASGLSESVIEYVRMKRRTLSKVRVCTWHVPTYSKLAEPQCKARSQNILPEFVENPNSPTQIAETFRKLADKICKDENELSNIPSLTGLPKDESPSECSNLIFGDDQNLYEGTKNVGVPLFSKKRKAVKRSLDEESLEIEDLVENRRQRLKNSSSSQSHRVPILTSQSKRVSSQTPSTSGLESSNWCSLEDLLDFHSSITQINSQIVQVPEVEVQQQSETLSLIKGSYFLISGEMLLEFLQNCRCEENLSERLVDVPKGNFPFVHSTCPCGGMQVYRGLPKL</sequence>
<evidence type="ECO:0000256" key="1">
    <source>
        <dbReference type="SAM" id="MobiDB-lite"/>
    </source>
</evidence>
<feature type="region of interest" description="Disordered" evidence="1">
    <location>
        <begin position="183"/>
        <end position="218"/>
    </location>
</feature>
<proteinExistence type="predicted"/>
<evidence type="ECO:0000313" key="2">
    <source>
        <dbReference type="Proteomes" id="UP000887575"/>
    </source>
</evidence>
<dbReference type="Proteomes" id="UP000887575">
    <property type="component" value="Unassembled WGS sequence"/>
</dbReference>
<keyword evidence="2" id="KW-1185">Reference proteome</keyword>
<accession>A0AAF3FPI9</accession>
<feature type="compositionally biased region" description="Polar residues" evidence="1">
    <location>
        <begin position="186"/>
        <end position="218"/>
    </location>
</feature>
<dbReference type="AlphaFoldDB" id="A0AAF3FPI9"/>